<feature type="transmembrane region" description="Helical" evidence="1">
    <location>
        <begin position="188"/>
        <end position="206"/>
    </location>
</feature>
<keyword evidence="3" id="KW-1185">Reference proteome</keyword>
<feature type="transmembrane region" description="Helical" evidence="1">
    <location>
        <begin position="48"/>
        <end position="65"/>
    </location>
</feature>
<dbReference type="AlphaFoldDB" id="A0A9X7UZL7"/>
<evidence type="ECO:0000313" key="3">
    <source>
        <dbReference type="Proteomes" id="UP000596074"/>
    </source>
</evidence>
<proteinExistence type="predicted"/>
<accession>A0A9X7UZL7</accession>
<dbReference type="Proteomes" id="UP000596074">
    <property type="component" value="Chromosome"/>
</dbReference>
<dbReference type="KEGG" id="vcw:GJQ55_11675"/>
<gene>
    <name evidence="2" type="ORF">GJQ55_11675</name>
</gene>
<dbReference type="EMBL" id="CP046056">
    <property type="protein sequence ID" value="QQD25090.1"/>
    <property type="molecule type" value="Genomic_DNA"/>
</dbReference>
<name>A0A9X7UZL7_9GAMM</name>
<keyword evidence="1" id="KW-0812">Transmembrane</keyword>
<feature type="transmembrane region" description="Helical" evidence="1">
    <location>
        <begin position="17"/>
        <end position="41"/>
    </location>
</feature>
<evidence type="ECO:0000313" key="2">
    <source>
        <dbReference type="EMBL" id="QQD25090.1"/>
    </source>
</evidence>
<feature type="transmembrane region" description="Helical" evidence="1">
    <location>
        <begin position="93"/>
        <end position="112"/>
    </location>
</feature>
<evidence type="ECO:0000256" key="1">
    <source>
        <dbReference type="SAM" id="Phobius"/>
    </source>
</evidence>
<sequence>MKALAQWAMSGRWQATVAAGLCLALPLLFWIGAALLALVILRQGWREGSSVVLWALLPAIAWFAMGDPTPLIIAVGTSALAVMLRQTIRLDQVVMLAVIPGIVAYFLLPLWLSEVLPQVIQSSEQMIAEALSAQPELLAQIQPLVAPMISGVLAALHTLVFMLCLLLGRYWQSELYNPGGFGTEFKQLRLPLAYSVPAVAMMLLAGQLSPELAGLMPVFTVPLMLAGMALFHGVVTTTNASSAWILSVYLALFLFGPYMYTLLIFVALLDSGLNLRARLKDTAGE</sequence>
<evidence type="ECO:0008006" key="4">
    <source>
        <dbReference type="Google" id="ProtNLM"/>
    </source>
</evidence>
<feature type="transmembrane region" description="Helical" evidence="1">
    <location>
        <begin position="243"/>
        <end position="269"/>
    </location>
</feature>
<keyword evidence="1" id="KW-0472">Membrane</keyword>
<feature type="transmembrane region" description="Helical" evidence="1">
    <location>
        <begin position="212"/>
        <end position="231"/>
    </location>
</feature>
<protein>
    <recommendedName>
        <fullName evidence="4">DUF2232 domain-containing protein</fullName>
    </recommendedName>
</protein>
<organism evidence="2 3">
    <name type="scientific">Venatoribacter cucullus</name>
    <dbReference type="NCBI Taxonomy" id="2661630"/>
    <lineage>
        <taxon>Bacteria</taxon>
        <taxon>Pseudomonadati</taxon>
        <taxon>Pseudomonadota</taxon>
        <taxon>Gammaproteobacteria</taxon>
        <taxon>Oceanospirillales</taxon>
        <taxon>Oceanospirillaceae</taxon>
        <taxon>Venatoribacter</taxon>
    </lineage>
</organism>
<feature type="transmembrane region" description="Helical" evidence="1">
    <location>
        <begin position="144"/>
        <end position="167"/>
    </location>
</feature>
<dbReference type="RefSeq" id="WP_228345152.1">
    <property type="nucleotide sequence ID" value="NZ_CP046056.1"/>
</dbReference>
<reference evidence="2 3" key="1">
    <citation type="submission" date="2019-11" db="EMBL/GenBank/DDBJ databases">
        <title>Venatorbacter sp. nov. a predator of Campylobacter and other Gram-negative bacteria.</title>
        <authorList>
            <person name="Saeedi A."/>
            <person name="Cummings N.J."/>
            <person name="Connerton I.F."/>
            <person name="Connerton P.L."/>
        </authorList>
    </citation>
    <scope>NUCLEOTIDE SEQUENCE [LARGE SCALE GENOMIC DNA]</scope>
    <source>
        <strain evidence="2">XL5</strain>
    </source>
</reference>
<keyword evidence="1" id="KW-1133">Transmembrane helix</keyword>